<protein>
    <submittedName>
        <fullName evidence="4">CPBP family intramembrane metalloprotease</fullName>
    </submittedName>
</protein>
<keyword evidence="4" id="KW-0482">Metalloprotease</keyword>
<keyword evidence="4" id="KW-0378">Hydrolase</keyword>
<evidence type="ECO:0000259" key="3">
    <source>
        <dbReference type="Pfam" id="PF02517"/>
    </source>
</evidence>
<feature type="transmembrane region" description="Helical" evidence="2">
    <location>
        <begin position="12"/>
        <end position="36"/>
    </location>
</feature>
<dbReference type="PANTHER" id="PTHR39430">
    <property type="entry name" value="MEMBRANE-ASSOCIATED PROTEASE-RELATED"/>
    <property type="match status" value="1"/>
</dbReference>
<dbReference type="RefSeq" id="WP_218326386.1">
    <property type="nucleotide sequence ID" value="NZ_JAHUZB010000004.1"/>
</dbReference>
<keyword evidence="4" id="KW-0645">Protease</keyword>
<dbReference type="GO" id="GO:0008237">
    <property type="term" value="F:metallopeptidase activity"/>
    <property type="evidence" value="ECO:0007669"/>
    <property type="project" value="UniProtKB-KW"/>
</dbReference>
<feature type="transmembrane region" description="Helical" evidence="2">
    <location>
        <begin position="149"/>
        <end position="167"/>
    </location>
</feature>
<feature type="transmembrane region" description="Helical" evidence="2">
    <location>
        <begin position="82"/>
        <end position="98"/>
    </location>
</feature>
<keyword evidence="2" id="KW-0472">Membrane</keyword>
<dbReference type="PANTHER" id="PTHR39430:SF1">
    <property type="entry name" value="PROTEASE"/>
    <property type="match status" value="1"/>
</dbReference>
<evidence type="ECO:0000256" key="1">
    <source>
        <dbReference type="ARBA" id="ARBA00009067"/>
    </source>
</evidence>
<feature type="transmembrane region" description="Helical" evidence="2">
    <location>
        <begin position="173"/>
        <end position="194"/>
    </location>
</feature>
<organism evidence="4 5">
    <name type="scientific">Enterococcus alishanensis</name>
    <dbReference type="NCBI Taxonomy" id="1303817"/>
    <lineage>
        <taxon>Bacteria</taxon>
        <taxon>Bacillati</taxon>
        <taxon>Bacillota</taxon>
        <taxon>Bacilli</taxon>
        <taxon>Lactobacillales</taxon>
        <taxon>Enterococcaceae</taxon>
        <taxon>Enterococcus</taxon>
    </lineage>
</organism>
<evidence type="ECO:0000313" key="4">
    <source>
        <dbReference type="EMBL" id="MBV7391256.1"/>
    </source>
</evidence>
<dbReference type="Pfam" id="PF02517">
    <property type="entry name" value="Rce1-like"/>
    <property type="match status" value="1"/>
</dbReference>
<feature type="transmembrane region" description="Helical" evidence="2">
    <location>
        <begin position="201"/>
        <end position="217"/>
    </location>
</feature>
<comment type="caution">
    <text evidence="4">The sequence shown here is derived from an EMBL/GenBank/DDBJ whole genome shotgun (WGS) entry which is preliminary data.</text>
</comment>
<dbReference type="EMBL" id="JAHUZB010000004">
    <property type="protein sequence ID" value="MBV7391256.1"/>
    <property type="molecule type" value="Genomic_DNA"/>
</dbReference>
<reference evidence="4 5" key="1">
    <citation type="submission" date="2021-06" db="EMBL/GenBank/DDBJ databases">
        <title>Enterococcus alishanensis sp. nov., a novel lactic acid bacterium isolated from fresh coffee beans.</title>
        <authorList>
            <person name="Chen Y.-S."/>
        </authorList>
    </citation>
    <scope>NUCLEOTIDE SEQUENCE [LARGE SCALE GENOMIC DNA]</scope>
    <source>
        <strain evidence="4 5">ALS3</strain>
    </source>
</reference>
<dbReference type="InterPro" id="IPR003675">
    <property type="entry name" value="Rce1/LyrA-like_dom"/>
</dbReference>
<keyword evidence="5" id="KW-1185">Reference proteome</keyword>
<comment type="similarity">
    <text evidence="1">Belongs to the UPF0177 family.</text>
</comment>
<gene>
    <name evidence="4" type="ORF">KUA55_11250</name>
</gene>
<keyword evidence="2" id="KW-1133">Transmembrane helix</keyword>
<accession>A0ABS6TED4</accession>
<evidence type="ECO:0000313" key="5">
    <source>
        <dbReference type="Proteomes" id="UP000774130"/>
    </source>
</evidence>
<dbReference type="Proteomes" id="UP000774130">
    <property type="component" value="Unassembled WGS sequence"/>
</dbReference>
<name>A0ABS6TED4_9ENTE</name>
<feature type="transmembrane region" description="Helical" evidence="2">
    <location>
        <begin position="42"/>
        <end position="61"/>
    </location>
</feature>
<feature type="transmembrane region" description="Helical" evidence="2">
    <location>
        <begin position="118"/>
        <end position="137"/>
    </location>
</feature>
<keyword evidence="2" id="KW-0812">Transmembrane</keyword>
<feature type="domain" description="CAAX prenyl protease 2/Lysostaphin resistance protein A-like" evidence="3">
    <location>
        <begin position="116"/>
        <end position="213"/>
    </location>
</feature>
<proteinExistence type="inferred from homology"/>
<evidence type="ECO:0000256" key="2">
    <source>
        <dbReference type="SAM" id="Phobius"/>
    </source>
</evidence>
<sequence length="218" mass="24968">MTNLQKQVPTKIIGIYLVIFFLWWSFYELSGFQLFATPFPQALSGSLIKFATWTVPAFLLMKKYHDSLYVPFDKIFTNKFRVAPYILITFLMISYIILGEWVEHGSLQFSNSFNATDLIGVFLFVGITEEMVFRGWLLNALLLKTTTIPAVLISSVLFLCIHFPIWVKTGSFIQNFASGGFINVLILSIIFSVTFLKSKNILVPIVIHMLWDLALLIF</sequence>